<feature type="compositionally biased region" description="Basic residues" evidence="1">
    <location>
        <begin position="313"/>
        <end position="323"/>
    </location>
</feature>
<evidence type="ECO:0000313" key="3">
    <source>
        <dbReference type="Proteomes" id="UP000018144"/>
    </source>
</evidence>
<protein>
    <submittedName>
        <fullName evidence="2">Uncharacterized protein</fullName>
    </submittedName>
</protein>
<evidence type="ECO:0000256" key="1">
    <source>
        <dbReference type="SAM" id="MobiDB-lite"/>
    </source>
</evidence>
<dbReference type="EMBL" id="HF936631">
    <property type="protein sequence ID" value="CCX34784.1"/>
    <property type="molecule type" value="Genomic_DNA"/>
</dbReference>
<feature type="region of interest" description="Disordered" evidence="1">
    <location>
        <begin position="397"/>
        <end position="455"/>
    </location>
</feature>
<proteinExistence type="predicted"/>
<feature type="region of interest" description="Disordered" evidence="1">
    <location>
        <begin position="476"/>
        <end position="520"/>
    </location>
</feature>
<feature type="compositionally biased region" description="Polar residues" evidence="1">
    <location>
        <begin position="511"/>
        <end position="520"/>
    </location>
</feature>
<accession>U4LT11</accession>
<feature type="compositionally biased region" description="Basic and acidic residues" evidence="1">
    <location>
        <begin position="49"/>
        <end position="58"/>
    </location>
</feature>
<feature type="compositionally biased region" description="Polar residues" evidence="1">
    <location>
        <begin position="397"/>
        <end position="408"/>
    </location>
</feature>
<sequence length="608" mass="67711">MDPRGSPRYLRSPASRGYNSPFTVAEPHPIPPLWIQTRTRSATVSTEEPEIRIPRLPDHSPLSQSLPNNCIGDVQEKGIKKKSSSGIKNVWQMFRSSKSDIKAKKEELTFSMDEDELEPPRFLVRDVKRLQRDESPVKMSQSASFSYSSLSQVCPMSPTGHVPSDVDCFMQCSKDAESGQADTPIRRVSSGRRRAATVPASPPKALAPKTPVRRGTDSAAADYRYSFMPNVEDVINVTGAEYQAYDDCEAESKDQDLISPLRGKTVIAPWTRRRSISDASEDAEAVAGSFHRKSPLSQSVSIDRIPEDTEKTPKKKKKSKNKLKNLLTISKSEPKIKKGTPKPDKKKHCANEEAKENCPAAPGFVVNEVKLVQSASFDFSHFPETFNAEALDNQSYTETSSADMASNETNPTPSRSNTTRRRALTLPPPPHERLAVPTPRRGTDTNEKPDPRFSFLPNTVDVLSFPTERIYNMLNPQSQSNAELNNQDPGADDAEYDSDYTDGEPAHYSESETQSNIGGYNNASGAPVLSNYNGPIQLEASAIAARRRILEMQIRENQRWCRLLRTQVQAGEVMERIAELVHGVPDQQVDIRELLQTARQMVQVLIDQ</sequence>
<dbReference type="AlphaFoldDB" id="U4LT11"/>
<gene>
    <name evidence="2" type="ORF">PCON_04301</name>
</gene>
<keyword evidence="3" id="KW-1185">Reference proteome</keyword>
<feature type="compositionally biased region" description="Polar residues" evidence="1">
    <location>
        <begin position="476"/>
        <end position="488"/>
    </location>
</feature>
<feature type="region of interest" description="Disordered" evidence="1">
    <location>
        <begin position="286"/>
        <end position="355"/>
    </location>
</feature>
<dbReference type="OrthoDB" id="5477433at2759"/>
<feature type="compositionally biased region" description="Basic and acidic residues" evidence="1">
    <location>
        <begin position="441"/>
        <end position="451"/>
    </location>
</feature>
<feature type="compositionally biased region" description="Acidic residues" evidence="1">
    <location>
        <begin position="490"/>
        <end position="502"/>
    </location>
</feature>
<feature type="compositionally biased region" description="Basic residues" evidence="1">
    <location>
        <begin position="337"/>
        <end position="348"/>
    </location>
</feature>
<evidence type="ECO:0000313" key="2">
    <source>
        <dbReference type="EMBL" id="CCX34784.1"/>
    </source>
</evidence>
<name>U4LT11_PYROM</name>
<dbReference type="Proteomes" id="UP000018144">
    <property type="component" value="Unassembled WGS sequence"/>
</dbReference>
<feature type="region of interest" description="Disordered" evidence="1">
    <location>
        <begin position="1"/>
        <end position="68"/>
    </location>
</feature>
<reference evidence="2 3" key="1">
    <citation type="journal article" date="2013" name="PLoS Genet.">
        <title>The genome and development-dependent transcriptomes of Pyronema confluens: a window into fungal evolution.</title>
        <authorList>
            <person name="Traeger S."/>
            <person name="Altegoer F."/>
            <person name="Freitag M."/>
            <person name="Gabaldon T."/>
            <person name="Kempken F."/>
            <person name="Kumar A."/>
            <person name="Marcet-Houben M."/>
            <person name="Poggeler S."/>
            <person name="Stajich J.E."/>
            <person name="Nowrousian M."/>
        </authorList>
    </citation>
    <scope>NUCLEOTIDE SEQUENCE [LARGE SCALE GENOMIC DNA]</scope>
    <source>
        <strain evidence="3">CBS 100304</strain>
        <tissue evidence="2">Vegetative mycelium</tissue>
    </source>
</reference>
<feature type="region of interest" description="Disordered" evidence="1">
    <location>
        <begin position="179"/>
        <end position="215"/>
    </location>
</feature>
<organism evidence="2 3">
    <name type="scientific">Pyronema omphalodes (strain CBS 100304)</name>
    <name type="common">Pyronema confluens</name>
    <dbReference type="NCBI Taxonomy" id="1076935"/>
    <lineage>
        <taxon>Eukaryota</taxon>
        <taxon>Fungi</taxon>
        <taxon>Dikarya</taxon>
        <taxon>Ascomycota</taxon>
        <taxon>Pezizomycotina</taxon>
        <taxon>Pezizomycetes</taxon>
        <taxon>Pezizales</taxon>
        <taxon>Pyronemataceae</taxon>
        <taxon>Pyronema</taxon>
    </lineage>
</organism>
<feature type="compositionally biased region" description="Polar residues" evidence="1">
    <location>
        <begin position="36"/>
        <end position="46"/>
    </location>
</feature>